<dbReference type="PROSITE" id="PS51450">
    <property type="entry name" value="LRR"/>
    <property type="match status" value="2"/>
</dbReference>
<evidence type="ECO:0000259" key="2">
    <source>
        <dbReference type="Pfam" id="PF25372"/>
    </source>
</evidence>
<feature type="compositionally biased region" description="Basic and acidic residues" evidence="1">
    <location>
        <begin position="174"/>
        <end position="190"/>
    </location>
</feature>
<reference evidence="4" key="1">
    <citation type="journal article" date="2011" name="Genome Biol.">
        <title>Comparative genomics of the social amoebae Dictyostelium discoideum and Dictyostelium purpureum.</title>
        <authorList>
            <consortium name="US DOE Joint Genome Institute (JGI-PGF)"/>
            <person name="Sucgang R."/>
            <person name="Kuo A."/>
            <person name="Tian X."/>
            <person name="Salerno W."/>
            <person name="Parikh A."/>
            <person name="Feasley C.L."/>
            <person name="Dalin E."/>
            <person name="Tu H."/>
            <person name="Huang E."/>
            <person name="Barry K."/>
            <person name="Lindquist E."/>
            <person name="Shapiro H."/>
            <person name="Bruce D."/>
            <person name="Schmutz J."/>
            <person name="Salamov A."/>
            <person name="Fey P."/>
            <person name="Gaudet P."/>
            <person name="Anjard C."/>
            <person name="Babu M.M."/>
            <person name="Basu S."/>
            <person name="Bushmanova Y."/>
            <person name="van der Wel H."/>
            <person name="Katoh-Kurasawa M."/>
            <person name="Dinh C."/>
            <person name="Coutinho P.M."/>
            <person name="Saito T."/>
            <person name="Elias M."/>
            <person name="Schaap P."/>
            <person name="Kay R.R."/>
            <person name="Henrissat B."/>
            <person name="Eichinger L."/>
            <person name="Rivero F."/>
            <person name="Putnam N.H."/>
            <person name="West C.M."/>
            <person name="Loomis W.F."/>
            <person name="Chisholm R.L."/>
            <person name="Shaulsky G."/>
            <person name="Strassmann J.E."/>
            <person name="Queller D.C."/>
            <person name="Kuspa A."/>
            <person name="Grigoriev I.V."/>
        </authorList>
    </citation>
    <scope>NUCLEOTIDE SEQUENCE [LARGE SCALE GENOMIC DNA]</scope>
    <source>
        <strain evidence="4">QSDP1</strain>
    </source>
</reference>
<dbReference type="AlphaFoldDB" id="F1A0V3"/>
<proteinExistence type="predicted"/>
<dbReference type="GeneID" id="10511078"/>
<dbReference type="FunFam" id="3.80.10.10:FF:002363">
    <property type="entry name" value="Uncharacterized protein"/>
    <property type="match status" value="1"/>
</dbReference>
<organism evidence="3 4">
    <name type="scientific">Dictyostelium purpureum</name>
    <name type="common">Slime mold</name>
    <dbReference type="NCBI Taxonomy" id="5786"/>
    <lineage>
        <taxon>Eukaryota</taxon>
        <taxon>Amoebozoa</taxon>
        <taxon>Evosea</taxon>
        <taxon>Eumycetozoa</taxon>
        <taxon>Dictyostelia</taxon>
        <taxon>Dictyosteliales</taxon>
        <taxon>Dictyosteliaceae</taxon>
        <taxon>Dictyostelium</taxon>
    </lineage>
</organism>
<dbReference type="STRING" id="5786.F1A0V3"/>
<dbReference type="InterPro" id="IPR032675">
    <property type="entry name" value="LRR_dom_sf"/>
</dbReference>
<evidence type="ECO:0000313" key="4">
    <source>
        <dbReference type="Proteomes" id="UP000001064"/>
    </source>
</evidence>
<dbReference type="SMART" id="SM00367">
    <property type="entry name" value="LRR_CC"/>
    <property type="match status" value="5"/>
</dbReference>
<feature type="domain" description="F-box/LRR-repeat protein 15-like leucin rich repeat" evidence="2">
    <location>
        <begin position="388"/>
        <end position="457"/>
    </location>
</feature>
<dbReference type="PANTHER" id="PTHR13318:SF95">
    <property type="entry name" value="F-BOX PROTEIN YLR352W"/>
    <property type="match status" value="1"/>
</dbReference>
<dbReference type="InterPro" id="IPR030934">
    <property type="entry name" value="Intein_C"/>
</dbReference>
<keyword evidence="4" id="KW-1185">Reference proteome</keyword>
<dbReference type="RefSeq" id="XP_003293301.1">
    <property type="nucleotide sequence ID" value="XM_003293253.1"/>
</dbReference>
<dbReference type="Proteomes" id="UP000001064">
    <property type="component" value="Unassembled WGS sequence"/>
</dbReference>
<sequence>MDELARIRREKHNQYLQKKEEEAQFVVLQPPTPPPVVEQDEQFPQEEIENDTNITTTTTTTTTTDNQIEQDIDVENEQQEINGGEDEDEDDEILQPNGFHHAHPIGNMPIYNNNNMNHQIGFTGSHHFGIGYNISHVHGYQPFGGSGQQLTGNGIYNTNDVFSQGYEGNPFNLETEHPEPQEPSSSEEKRATFLSSIEHRYDKSPDFVEENMKRDSKKKEFRIPLENFKSLVHLCLYKMSLDLTPFQSKLKLLSGDLIRHLIEVMAKNNRLTRTKLNQILSSGVRVFKLDLSNQSLIVNNDFLHNCFRYLVEVQDVNFSNCINMTDYGLEVFKNEKFHRNLRVLDLRHNRNLTDVGCKNLKNLVNLEELYLGSTSISDLGVAFLKQLVNLKTLDVSRCKITDNAMVTISLFSKLTLLNLSETQITDVAISNIHQILTNIQYLYLSNCQKLTNKSLFFLTYFSKMRLLSITGTQISLNGFVHLKRLPNLLYLELPNRYCLNDQTIVYLNSLTKLKKLDLTDYTYITSIEPLDNLKYLEELLLANTRVGDSSVPAIKKMKSLEVLSLDRTDITSAGVAGLVDLNLKSLSLMKTKIDDDSINYLSEIKSLRQLNISHNNITHKNIEKLKDITNLNSLDLRGTDTLRSLYMFDSILKVPLKKVLEIINNEQNQNNNNFLNFGLNDEEE</sequence>
<name>F1A0V3_DICPU</name>
<dbReference type="InParanoid" id="F1A0V3"/>
<dbReference type="EMBL" id="GL871351">
    <property type="protein sequence ID" value="EGC30175.1"/>
    <property type="molecule type" value="Genomic_DNA"/>
</dbReference>
<dbReference type="eggNOG" id="KOG1947">
    <property type="taxonomic scope" value="Eukaryota"/>
</dbReference>
<dbReference type="OrthoDB" id="120976at2759"/>
<dbReference type="Pfam" id="PF25372">
    <property type="entry name" value="DUF7885"/>
    <property type="match status" value="1"/>
</dbReference>
<dbReference type="PANTHER" id="PTHR13318">
    <property type="entry name" value="PARTNER OF PAIRED, ISOFORM B-RELATED"/>
    <property type="match status" value="1"/>
</dbReference>
<dbReference type="InterPro" id="IPR001611">
    <property type="entry name" value="Leu-rich_rpt"/>
</dbReference>
<accession>F1A0V3</accession>
<dbReference type="Pfam" id="PF13516">
    <property type="entry name" value="LRR_6"/>
    <property type="match status" value="1"/>
</dbReference>
<feature type="compositionally biased region" description="Acidic residues" evidence="1">
    <location>
        <begin position="38"/>
        <end position="50"/>
    </location>
</feature>
<dbReference type="InterPro" id="IPR006553">
    <property type="entry name" value="Leu-rich_rpt_Cys-con_subtyp"/>
</dbReference>
<dbReference type="VEuPathDB" id="AmoebaDB:DICPUDRAFT_158109"/>
<dbReference type="InterPro" id="IPR057207">
    <property type="entry name" value="FBXL15_LRR"/>
</dbReference>
<evidence type="ECO:0000313" key="3">
    <source>
        <dbReference type="EMBL" id="EGC30175.1"/>
    </source>
</evidence>
<dbReference type="FunCoup" id="F1A0V3">
    <property type="interactions" value="621"/>
</dbReference>
<feature type="region of interest" description="Disordered" evidence="1">
    <location>
        <begin position="30"/>
        <end position="65"/>
    </location>
</feature>
<dbReference type="Pfam" id="PF00560">
    <property type="entry name" value="LRR_1"/>
    <property type="match status" value="1"/>
</dbReference>
<dbReference type="GO" id="GO:0005737">
    <property type="term" value="C:cytoplasm"/>
    <property type="evidence" value="ECO:0000318"/>
    <property type="project" value="GO_Central"/>
</dbReference>
<dbReference type="SUPFAM" id="SSF52047">
    <property type="entry name" value="RNI-like"/>
    <property type="match status" value="3"/>
</dbReference>
<evidence type="ECO:0000256" key="1">
    <source>
        <dbReference type="SAM" id="MobiDB-lite"/>
    </source>
</evidence>
<dbReference type="Gene3D" id="3.80.10.10">
    <property type="entry name" value="Ribonuclease Inhibitor"/>
    <property type="match status" value="3"/>
</dbReference>
<feature type="compositionally biased region" description="Low complexity" evidence="1">
    <location>
        <begin position="51"/>
        <end position="65"/>
    </location>
</feature>
<protein>
    <recommendedName>
        <fullName evidence="2">F-box/LRR-repeat protein 15-like leucin rich repeat domain-containing protein</fullName>
    </recommendedName>
</protein>
<dbReference type="OMA" id="MHESYLE"/>
<gene>
    <name evidence="3" type="ORF">DICPUDRAFT_158109</name>
</gene>
<feature type="region of interest" description="Disordered" evidence="1">
    <location>
        <begin position="166"/>
        <end position="190"/>
    </location>
</feature>
<dbReference type="PROSITE" id="PS50818">
    <property type="entry name" value="INTEIN_C_TER"/>
    <property type="match status" value="1"/>
</dbReference>
<dbReference type="FunFam" id="3.80.10.10:FF:002346">
    <property type="entry name" value="Uncharacterized protein"/>
    <property type="match status" value="1"/>
</dbReference>
<dbReference type="KEGG" id="dpp:DICPUDRAFT_158109"/>